<reference evidence="1 2" key="1">
    <citation type="journal article" date="2018" name="Nat. Ecol. Evol.">
        <title>Pezizomycetes genomes reveal the molecular basis of ectomycorrhizal truffle lifestyle.</title>
        <authorList>
            <person name="Murat C."/>
            <person name="Payen T."/>
            <person name="Noel B."/>
            <person name="Kuo A."/>
            <person name="Morin E."/>
            <person name="Chen J."/>
            <person name="Kohler A."/>
            <person name="Krizsan K."/>
            <person name="Balestrini R."/>
            <person name="Da Silva C."/>
            <person name="Montanini B."/>
            <person name="Hainaut M."/>
            <person name="Levati E."/>
            <person name="Barry K.W."/>
            <person name="Belfiori B."/>
            <person name="Cichocki N."/>
            <person name="Clum A."/>
            <person name="Dockter R.B."/>
            <person name="Fauchery L."/>
            <person name="Guy J."/>
            <person name="Iotti M."/>
            <person name="Le Tacon F."/>
            <person name="Lindquist E.A."/>
            <person name="Lipzen A."/>
            <person name="Malagnac F."/>
            <person name="Mello A."/>
            <person name="Molinier V."/>
            <person name="Miyauchi S."/>
            <person name="Poulain J."/>
            <person name="Riccioni C."/>
            <person name="Rubini A."/>
            <person name="Sitrit Y."/>
            <person name="Splivallo R."/>
            <person name="Traeger S."/>
            <person name="Wang M."/>
            <person name="Zifcakova L."/>
            <person name="Wipf D."/>
            <person name="Zambonelli A."/>
            <person name="Paolocci F."/>
            <person name="Nowrousian M."/>
            <person name="Ottonello S."/>
            <person name="Baldrian P."/>
            <person name="Spatafora J.W."/>
            <person name="Henrissat B."/>
            <person name="Nagy L.G."/>
            <person name="Aury J.M."/>
            <person name="Wincker P."/>
            <person name="Grigoriev I.V."/>
            <person name="Bonfante P."/>
            <person name="Martin F.M."/>
        </authorList>
    </citation>
    <scope>NUCLEOTIDE SEQUENCE [LARGE SCALE GENOMIC DNA]</scope>
    <source>
        <strain evidence="1 2">CCBAS932</strain>
    </source>
</reference>
<dbReference type="EMBL" id="ML119142">
    <property type="protein sequence ID" value="RPB10552.1"/>
    <property type="molecule type" value="Genomic_DNA"/>
</dbReference>
<organism evidence="1 2">
    <name type="scientific">Morchella conica CCBAS932</name>
    <dbReference type="NCBI Taxonomy" id="1392247"/>
    <lineage>
        <taxon>Eukaryota</taxon>
        <taxon>Fungi</taxon>
        <taxon>Dikarya</taxon>
        <taxon>Ascomycota</taxon>
        <taxon>Pezizomycotina</taxon>
        <taxon>Pezizomycetes</taxon>
        <taxon>Pezizales</taxon>
        <taxon>Morchellaceae</taxon>
        <taxon>Morchella</taxon>
    </lineage>
</organism>
<dbReference type="CDD" id="cd02440">
    <property type="entry name" value="AdoMet_MTases"/>
    <property type="match status" value="1"/>
</dbReference>
<gene>
    <name evidence="1" type="ORF">P167DRAFT_247933</name>
</gene>
<protein>
    <submittedName>
        <fullName evidence="1">S-adenosyl-L-methionine-dependent methyltransferase</fullName>
    </submittedName>
</protein>
<keyword evidence="2" id="KW-1185">Reference proteome</keyword>
<dbReference type="PANTHER" id="PTHR43591:SF24">
    <property type="entry name" value="2-METHOXY-6-POLYPRENYL-1,4-BENZOQUINOL METHYLASE, MITOCHONDRIAL"/>
    <property type="match status" value="1"/>
</dbReference>
<evidence type="ECO:0000313" key="2">
    <source>
        <dbReference type="Proteomes" id="UP000277580"/>
    </source>
</evidence>
<dbReference type="GO" id="GO:0032259">
    <property type="term" value="P:methylation"/>
    <property type="evidence" value="ECO:0007669"/>
    <property type="project" value="UniProtKB-KW"/>
</dbReference>
<proteinExistence type="predicted"/>
<dbReference type="Pfam" id="PF13489">
    <property type="entry name" value="Methyltransf_23"/>
    <property type="match status" value="1"/>
</dbReference>
<name>A0A3N4KML2_9PEZI</name>
<evidence type="ECO:0000313" key="1">
    <source>
        <dbReference type="EMBL" id="RPB10552.1"/>
    </source>
</evidence>
<dbReference type="SUPFAM" id="SSF53335">
    <property type="entry name" value="S-adenosyl-L-methionine-dependent methyltransferases"/>
    <property type="match status" value="1"/>
</dbReference>
<keyword evidence="1" id="KW-0808">Transferase</keyword>
<dbReference type="AlphaFoldDB" id="A0A3N4KML2"/>
<accession>A0A3N4KML2</accession>
<dbReference type="InterPro" id="IPR029063">
    <property type="entry name" value="SAM-dependent_MTases_sf"/>
</dbReference>
<keyword evidence="1" id="KW-0489">Methyltransferase</keyword>
<sequence>MFPNDDAEQERLDIIHHTYLLLLNGELHMAPIVPEPTRILDIGTGTGIWAIDAGERYPDAEVIGTDLSPIQPAWVPPNVHFQIDDAESEWTWAKESFDMIHIRHLSGAIKDWDALLKEVYKNLKPGGWVDLSEYDMHLFSDDGTYHEGLGLYKFYDLVNQAAAESGRVFNIAGSLKASIEAAGFINVHQEMRKIPVGTWPADQKQKTMGAYILLTAESAFDAFGMRLLTNFHGMEVTEVNKLVNSAKKDVHDRRIHSYSKHHLYWAQKPLP</sequence>
<dbReference type="STRING" id="1392247.A0A3N4KML2"/>
<dbReference type="GO" id="GO:0008168">
    <property type="term" value="F:methyltransferase activity"/>
    <property type="evidence" value="ECO:0007669"/>
    <property type="project" value="UniProtKB-KW"/>
</dbReference>
<dbReference type="InParanoid" id="A0A3N4KML2"/>
<dbReference type="Gene3D" id="3.40.50.150">
    <property type="entry name" value="Vaccinia Virus protein VP39"/>
    <property type="match status" value="1"/>
</dbReference>
<dbReference type="OrthoDB" id="2013972at2759"/>
<dbReference type="Proteomes" id="UP000277580">
    <property type="component" value="Unassembled WGS sequence"/>
</dbReference>
<dbReference type="PANTHER" id="PTHR43591">
    <property type="entry name" value="METHYLTRANSFERASE"/>
    <property type="match status" value="1"/>
</dbReference>